<protein>
    <submittedName>
        <fullName evidence="5">RNA-directed DNA polymerase, eukaryota</fullName>
    </submittedName>
</protein>
<dbReference type="PROSITE" id="PS50879">
    <property type="entry name" value="RNASE_H_1"/>
    <property type="match status" value="1"/>
</dbReference>
<keyword evidence="6" id="KW-1185">Reference proteome</keyword>
<dbReference type="Gene3D" id="3.60.10.10">
    <property type="entry name" value="Endonuclease/exonuclease/phosphatase"/>
    <property type="match status" value="1"/>
</dbReference>
<dbReference type="InterPro" id="IPR005135">
    <property type="entry name" value="Endo/exonuclease/phosphatase"/>
</dbReference>
<dbReference type="Proteomes" id="UP001151760">
    <property type="component" value="Unassembled WGS sequence"/>
</dbReference>
<dbReference type="EMBL" id="BQNB010011100">
    <property type="protein sequence ID" value="GJS86129.1"/>
    <property type="molecule type" value="Genomic_DNA"/>
</dbReference>
<dbReference type="Pfam" id="PF00076">
    <property type="entry name" value="RRM_1"/>
    <property type="match status" value="1"/>
</dbReference>
<keyword evidence="5" id="KW-0695">RNA-directed DNA polymerase</keyword>
<keyword evidence="1" id="KW-0694">RNA-binding</keyword>
<dbReference type="InterPro" id="IPR036397">
    <property type="entry name" value="RNaseH_sf"/>
</dbReference>
<evidence type="ECO:0000256" key="1">
    <source>
        <dbReference type="PROSITE-ProRule" id="PRU00176"/>
    </source>
</evidence>
<dbReference type="PROSITE" id="PS50102">
    <property type="entry name" value="RRM"/>
    <property type="match status" value="1"/>
</dbReference>
<dbReference type="Gene3D" id="3.30.420.10">
    <property type="entry name" value="Ribonuclease H-like superfamily/Ribonuclease H"/>
    <property type="match status" value="1"/>
</dbReference>
<evidence type="ECO:0000259" key="4">
    <source>
        <dbReference type="PROSITE" id="PS50879"/>
    </source>
</evidence>
<dbReference type="InterPro" id="IPR016135">
    <property type="entry name" value="UBQ-conjugating_enzyme/RWD"/>
</dbReference>
<feature type="region of interest" description="Disordered" evidence="2">
    <location>
        <begin position="406"/>
        <end position="471"/>
    </location>
</feature>
<feature type="compositionally biased region" description="Acidic residues" evidence="2">
    <location>
        <begin position="428"/>
        <end position="439"/>
    </location>
</feature>
<dbReference type="SMART" id="SM00360">
    <property type="entry name" value="RRM"/>
    <property type="match status" value="1"/>
</dbReference>
<dbReference type="PANTHER" id="PTHR33116:SF79">
    <property type="entry name" value="REVERSE TRANSCRIPTASE DOMAIN, ZINC FINGER, CCHC-TYPE-RELATED"/>
    <property type="match status" value="1"/>
</dbReference>
<organism evidence="5 6">
    <name type="scientific">Tanacetum coccineum</name>
    <dbReference type="NCBI Taxonomy" id="301880"/>
    <lineage>
        <taxon>Eukaryota</taxon>
        <taxon>Viridiplantae</taxon>
        <taxon>Streptophyta</taxon>
        <taxon>Embryophyta</taxon>
        <taxon>Tracheophyta</taxon>
        <taxon>Spermatophyta</taxon>
        <taxon>Magnoliopsida</taxon>
        <taxon>eudicotyledons</taxon>
        <taxon>Gunneridae</taxon>
        <taxon>Pentapetalae</taxon>
        <taxon>asterids</taxon>
        <taxon>campanulids</taxon>
        <taxon>Asterales</taxon>
        <taxon>Asteraceae</taxon>
        <taxon>Asteroideae</taxon>
        <taxon>Anthemideae</taxon>
        <taxon>Anthemidinae</taxon>
        <taxon>Tanacetum</taxon>
    </lineage>
</organism>
<dbReference type="InterPro" id="IPR012677">
    <property type="entry name" value="Nucleotide-bd_a/b_plait_sf"/>
</dbReference>
<feature type="compositionally biased region" description="Acidic residues" evidence="2">
    <location>
        <begin position="406"/>
        <end position="419"/>
    </location>
</feature>
<dbReference type="Pfam" id="PF13966">
    <property type="entry name" value="zf-RVT"/>
    <property type="match status" value="1"/>
</dbReference>
<dbReference type="InterPro" id="IPR035979">
    <property type="entry name" value="RBD_domain_sf"/>
</dbReference>
<dbReference type="Pfam" id="PF13456">
    <property type="entry name" value="RVT_3"/>
    <property type="match status" value="1"/>
</dbReference>
<evidence type="ECO:0000256" key="2">
    <source>
        <dbReference type="SAM" id="MobiDB-lite"/>
    </source>
</evidence>
<feature type="domain" description="RRM" evidence="3">
    <location>
        <begin position="170"/>
        <end position="247"/>
    </location>
</feature>
<name>A0ABQ4Z7I5_9ASTR</name>
<gene>
    <name evidence="5" type="ORF">Tco_0752670</name>
</gene>
<dbReference type="SUPFAM" id="SSF54928">
    <property type="entry name" value="RNA-binding domain, RBD"/>
    <property type="match status" value="1"/>
</dbReference>
<keyword evidence="5" id="KW-0808">Transferase</keyword>
<feature type="compositionally biased region" description="Basic and acidic residues" evidence="2">
    <location>
        <begin position="446"/>
        <end position="468"/>
    </location>
</feature>
<dbReference type="Pfam" id="PF14529">
    <property type="entry name" value="Exo_endo_phos_2"/>
    <property type="match status" value="1"/>
</dbReference>
<dbReference type="InterPro" id="IPR026960">
    <property type="entry name" value="RVT-Znf"/>
</dbReference>
<dbReference type="PANTHER" id="PTHR33116">
    <property type="entry name" value="REVERSE TRANSCRIPTASE ZINC-BINDING DOMAIN-CONTAINING PROTEIN-RELATED-RELATED"/>
    <property type="match status" value="1"/>
</dbReference>
<dbReference type="GO" id="GO:0003964">
    <property type="term" value="F:RNA-directed DNA polymerase activity"/>
    <property type="evidence" value="ECO:0007669"/>
    <property type="project" value="UniProtKB-KW"/>
</dbReference>
<keyword evidence="5" id="KW-0548">Nucleotidyltransferase</keyword>
<proteinExistence type="predicted"/>
<dbReference type="SUPFAM" id="SSF54495">
    <property type="entry name" value="UBC-like"/>
    <property type="match status" value="1"/>
</dbReference>
<reference evidence="5" key="1">
    <citation type="journal article" date="2022" name="Int. J. Mol. Sci.">
        <title>Draft Genome of Tanacetum Coccineum: Genomic Comparison of Closely Related Tanacetum-Family Plants.</title>
        <authorList>
            <person name="Yamashiro T."/>
            <person name="Shiraishi A."/>
            <person name="Nakayama K."/>
            <person name="Satake H."/>
        </authorList>
    </citation>
    <scope>NUCLEOTIDE SEQUENCE</scope>
</reference>
<dbReference type="InterPro" id="IPR036691">
    <property type="entry name" value="Endo/exonu/phosph_ase_sf"/>
</dbReference>
<accession>A0ABQ4Z7I5</accession>
<dbReference type="Gene3D" id="3.30.70.330">
    <property type="match status" value="1"/>
</dbReference>
<dbReference type="SUPFAM" id="SSF56219">
    <property type="entry name" value="DNase I-like"/>
    <property type="match status" value="1"/>
</dbReference>
<dbReference type="Gene3D" id="3.10.110.10">
    <property type="entry name" value="Ubiquitin Conjugating Enzyme"/>
    <property type="match status" value="1"/>
</dbReference>
<dbReference type="InterPro" id="IPR012337">
    <property type="entry name" value="RNaseH-like_sf"/>
</dbReference>
<dbReference type="SUPFAM" id="SSF53098">
    <property type="entry name" value="Ribonuclease H-like"/>
    <property type="match status" value="1"/>
</dbReference>
<comment type="caution">
    <text evidence="5">The sequence shown here is derived from an EMBL/GenBank/DDBJ whole genome shotgun (WGS) entry which is preliminary data.</text>
</comment>
<reference evidence="5" key="2">
    <citation type="submission" date="2022-01" db="EMBL/GenBank/DDBJ databases">
        <authorList>
            <person name="Yamashiro T."/>
            <person name="Shiraishi A."/>
            <person name="Satake H."/>
            <person name="Nakayama K."/>
        </authorList>
    </citation>
    <scope>NUCLEOTIDE SEQUENCE</scope>
</reference>
<dbReference type="InterPro" id="IPR000504">
    <property type="entry name" value="RRM_dom"/>
</dbReference>
<evidence type="ECO:0000259" key="3">
    <source>
        <dbReference type="PROSITE" id="PS50102"/>
    </source>
</evidence>
<sequence>MMDRDNKMSFYTGETTEIKDDNIVMKYWNFNKFNTAVDYADITIPDQNYHPASPTTIWSKKIQEEWKILQKNLPDTIYVRVSESRIDLLRAVIMGAEGTPYHDGYGFECKYEPGFSGSRSTTYGEKKSKAYNERTLVLSLKTMVYTMNKPPKVVHPCGGTPKAGQQKWDIKVFVTNFPDHVGAKELWHGCKQYGQVVDAYIPDRRSKAGKRFGFVRFIKVFDVNRLVSNLCTVWIGNHHLHANAARFVRPLANKSRTFDSKTDKSRINSFGNKVNNVVNEISSSYAYVAKGGSANNKEKDSIPVMVFDDTCVNQKEFSLCLNGKIKEVGALVNLKVVLQNEGFGDIVLRYLGGLWVMIVFKSIEAKEKFKDCVAIKSWFTQIVQSTIDFTVDGRIVWVDVEEFEEQNEDESDMDSEQLDEGFQTNFDGNEDDKLEDDDLSVVPDTVHSEEKKEGEESVDRNQTEENKSADPFGIYELLKKKRCNDNRESSYKESLEFPPGFTPREEGECEDFVHGSNASVEVNSVKSRDNLNKSTGVESVGSDHFHKVEIPRSGGSILNLMEEVVKVGQTMGFKMDGCIKNIEDIVEGQGVDDETKMESIELFDIKRCWGNFAFDYVYSESSGNSGGILCVWNPNAFSKSSVTVSDYFIITRGVWRSNGKSMLIISVYAPQEISEKKSLWNYLNHVVNNWKGEAIIMGDFNEVRNKHERFGSIFNENGAKAFNSFIVNSNLEEVPLGGCSFTWCHRSATKMSKLDRFLISDNLLRDCPSISAITLDRFLSDHRPILLRESVIDFGPIPFRFFNYWLEVEGFVKLVHDGWYEAPDQSNDVMSKLMHKLKFIKNKIRMWNGSRQSNKNKKRMLQQELGVLDSWSRWRKKQRSTWAVEGDENSKYFHGILNKKRNQLAIRGVLADGVWEERPDMVKQEFLNHFRNRFEQPNSIRPTLDMEFPNRLSLIQKEDLEAVVSVEEIKKAVWDCGVDKSPGPDGFTFGFYKRFWDLIGNDVVAAVKSFFDSGYFSKGCNSSFITLIPKIPDAKLDRQILDGPFILNEVYQWCKAKRKQSFVLNIDFEKAYDSVRWDYVDDVLSKFGFGEKWASSLCINVSKIKLMGIAVKDDYIHQAANRIGCGILKTPFTYLGSKVGGNMCRICSWDVVVDKLIARLSKWKMKTLSIGGRLTLLKAESFFNGINLNSKKAIWVKWSKVLTSKEKGGLGVSSFYALNRALMFKWVWRFKTQKDLLWSRVIKALHGDNGRIGNCSRIGYKSKIGNGENTNFWDDVWIGDTPLKSKFSRLYALEDSKRISVASKMAQENWSGSFRRVPRSGAEQAQMEELIVLLEAIDDSRLPVVSSQTRWIMEVPIKINIHAWKVRLDCLPTRLNLSSRGLDIPSILCPSCGVIVETTSHVFFQCELAKDLFRMVCNWWNVAFREVYSFDDWVLWINSIRLSTKLKNLLQGVCYGIWWRIWIFRNKLIFGDSIPAKAVIFDDVVLSSFIGLDIDNFEDLVIGHFHDHAHGIIASWKLSKYPVELGAYNIAYEPRSAMKGQILVDFLSEALVGTPTEEFFRISAKCPNKVDMERWTLFTDGASNSKGSGAGLVVISPSGVEFTYAVRLNFANINNEAEYEAILAGLRMGKKIKVRNIDVKVDSKLVASQINESIWLAALA</sequence>
<evidence type="ECO:0000313" key="5">
    <source>
        <dbReference type="EMBL" id="GJS86129.1"/>
    </source>
</evidence>
<evidence type="ECO:0000313" key="6">
    <source>
        <dbReference type="Proteomes" id="UP001151760"/>
    </source>
</evidence>
<dbReference type="InterPro" id="IPR002156">
    <property type="entry name" value="RNaseH_domain"/>
</dbReference>
<feature type="domain" description="RNase H type-1" evidence="4">
    <location>
        <begin position="1571"/>
        <end position="1660"/>
    </location>
</feature>
<dbReference type="CDD" id="cd00590">
    <property type="entry name" value="RRM_SF"/>
    <property type="match status" value="1"/>
</dbReference>